<comment type="caution">
    <text evidence="2">The sequence shown here is derived from an EMBL/GenBank/DDBJ whole genome shotgun (WGS) entry which is preliminary data.</text>
</comment>
<dbReference type="AlphaFoldDB" id="A0A8S3TX33"/>
<sequence>MVGISVRLKLFGYMLVFFTTLRGQEETYVHGLSSDIQMRWESLIDKMKLRFGHSNMEEIYLAEAKLRRRKPGESFRDLGQSVEDLYRRSYPSQPELVQENSIRSFLDACGESEEFRMFIRRTKPKTLQEAVSSDIQEECLRMNERNVIRLTGEIMYIQWKKIVMFMNRVQRRTIIQKVL</sequence>
<evidence type="ECO:0000313" key="3">
    <source>
        <dbReference type="Proteomes" id="UP000683360"/>
    </source>
</evidence>
<feature type="chain" id="PRO_5035842018" evidence="1">
    <location>
        <begin position="24"/>
        <end position="179"/>
    </location>
</feature>
<accession>A0A8S3TX33</accession>
<keyword evidence="1" id="KW-0732">Signal</keyword>
<dbReference type="OrthoDB" id="6091153at2759"/>
<gene>
    <name evidence="2" type="ORF">MEDL_48361</name>
</gene>
<evidence type="ECO:0000256" key="1">
    <source>
        <dbReference type="SAM" id="SignalP"/>
    </source>
</evidence>
<dbReference type="Proteomes" id="UP000683360">
    <property type="component" value="Unassembled WGS sequence"/>
</dbReference>
<reference evidence="2" key="1">
    <citation type="submission" date="2021-03" db="EMBL/GenBank/DDBJ databases">
        <authorList>
            <person name="Bekaert M."/>
        </authorList>
    </citation>
    <scope>NUCLEOTIDE SEQUENCE</scope>
</reference>
<proteinExistence type="predicted"/>
<feature type="signal peptide" evidence="1">
    <location>
        <begin position="1"/>
        <end position="23"/>
    </location>
</feature>
<dbReference type="PANTHER" id="PTHR19963">
    <property type="entry name" value="CCHC-TYPE DOMAIN-CONTAINING PROTEIN"/>
    <property type="match status" value="1"/>
</dbReference>
<protein>
    <submittedName>
        <fullName evidence="2">Uncharacterized protein</fullName>
    </submittedName>
</protein>
<name>A0A8S3TX33_MYTED</name>
<evidence type="ECO:0000313" key="2">
    <source>
        <dbReference type="EMBL" id="CAG2235835.1"/>
    </source>
</evidence>
<dbReference type="PANTHER" id="PTHR19963:SF30">
    <property type="entry name" value="ENDONUCLEASE_EXONUCLEASE_PHOSPHATASE DOMAIN-CONTAINING PROTEIN"/>
    <property type="match status" value="1"/>
</dbReference>
<dbReference type="EMBL" id="CAJPWZ010002329">
    <property type="protein sequence ID" value="CAG2235835.1"/>
    <property type="molecule type" value="Genomic_DNA"/>
</dbReference>
<organism evidence="2 3">
    <name type="scientific">Mytilus edulis</name>
    <name type="common">Blue mussel</name>
    <dbReference type="NCBI Taxonomy" id="6550"/>
    <lineage>
        <taxon>Eukaryota</taxon>
        <taxon>Metazoa</taxon>
        <taxon>Spiralia</taxon>
        <taxon>Lophotrochozoa</taxon>
        <taxon>Mollusca</taxon>
        <taxon>Bivalvia</taxon>
        <taxon>Autobranchia</taxon>
        <taxon>Pteriomorphia</taxon>
        <taxon>Mytilida</taxon>
        <taxon>Mytiloidea</taxon>
        <taxon>Mytilidae</taxon>
        <taxon>Mytilinae</taxon>
        <taxon>Mytilus</taxon>
    </lineage>
</organism>
<keyword evidence="3" id="KW-1185">Reference proteome</keyword>